<evidence type="ECO:0000256" key="2">
    <source>
        <dbReference type="SAM" id="Phobius"/>
    </source>
</evidence>
<dbReference type="EMBL" id="CP114194">
    <property type="protein sequence ID" value="WAT89529.1"/>
    <property type="molecule type" value="Genomic_DNA"/>
</dbReference>
<sequence>MLRALSVAILAIWSCFAFAASESAMSLLDNRFRVDPTIEQITFLVYREQSSQPVVLVRPDGKKYYAWGSYDNVRWYQEPSLDIISVDNPMPGPWQAVGKVTPKNNIRLISHLKLSTDVFPNRLYNGEALKFTARLTSDDKPLVLRDFLDRVNLRVTFTKFVENEDELIKEARPVPMIIGEFSDDGRGLDEQAGDGVFTVQLPIEVEPGKYRARITSGNGVFLRAQEQVILVYPNPVSRTFIQSRSPEKPHQLVVSGEQGMIAPGSIAVNVEQNAPDGFITYSQGQVSQDGMKTTLNLDNDPELGKYSWRGEIFATDFATQRALVFPIQEQTFSVVDEVDLEAARIAKEAELAEQRRIEMEKRIIAEREAERKRSMIIIAVGNVVMLLIAIVAWIVWRKLKAKRQAMPEMQLEVPKK</sequence>
<reference evidence="4 9" key="1">
    <citation type="submission" date="2015-07" db="EMBL/GenBank/DDBJ databases">
        <title>Foodborne Vibrio parahaemolyticus Isolates.</title>
        <authorList>
            <person name="Ronholm J."/>
            <person name="Petronella N."/>
            <person name="Kenwell R."/>
            <person name="Banerjee S."/>
        </authorList>
    </citation>
    <scope>NUCLEOTIDE SEQUENCE [LARGE SCALE GENOMIC DNA]</scope>
    <source>
        <strain evidence="4 9">HS-06-05</strain>
    </source>
</reference>
<accession>A0A0L8D199</accession>
<dbReference type="Proteomes" id="UP001156560">
    <property type="component" value="Chromosome 1"/>
</dbReference>
<evidence type="ECO:0000256" key="1">
    <source>
        <dbReference type="SAM" id="Coils"/>
    </source>
</evidence>
<feature type="coiled-coil region" evidence="1">
    <location>
        <begin position="335"/>
        <end position="362"/>
    </location>
</feature>
<feature type="chain" id="PRO_5015042481" evidence="3">
    <location>
        <begin position="20"/>
        <end position="416"/>
    </location>
</feature>
<evidence type="ECO:0000313" key="11">
    <source>
        <dbReference type="Proteomes" id="UP000555836"/>
    </source>
</evidence>
<keyword evidence="2" id="KW-1133">Transmembrane helix</keyword>
<protein>
    <submittedName>
        <fullName evidence="4">Glutamate synthase</fullName>
    </submittedName>
    <submittedName>
        <fullName evidence="5">TIGR03503 family protein</fullName>
    </submittedName>
</protein>
<dbReference type="AlphaFoldDB" id="A0A0L8D199"/>
<keyword evidence="3" id="KW-0732">Signal</keyword>
<evidence type="ECO:0000313" key="7">
    <source>
        <dbReference type="EMBL" id="TXN16885.1"/>
    </source>
</evidence>
<dbReference type="EMBL" id="VRMQ01000002">
    <property type="protein sequence ID" value="TXN16885.1"/>
    <property type="molecule type" value="Genomic_DNA"/>
</dbReference>
<evidence type="ECO:0000313" key="8">
    <source>
        <dbReference type="EMBL" id="WAT89529.1"/>
    </source>
</evidence>
<keyword evidence="2" id="KW-0812">Transmembrane</keyword>
<keyword evidence="2" id="KW-0472">Membrane</keyword>
<reference evidence="7 10" key="2">
    <citation type="submission" date="2019-08" db="EMBL/GenBank/DDBJ databases">
        <title>Emerging of two pre-pandemic pathogenic O4:KUT lineages of Vibrio parahaemolyticus in coastal eastern China.</title>
        <authorList>
            <person name="Yu H."/>
        </authorList>
    </citation>
    <scope>NUCLEOTIDE SEQUENCE [LARGE SCALE GENOMIC DNA]</scope>
    <source>
        <strain evidence="7 10">HZ17-383</strain>
    </source>
</reference>
<reference evidence="5" key="4">
    <citation type="submission" date="2020-09" db="EMBL/GenBank/DDBJ databases">
        <title>Genome sequence of Vibrio parahaemolyticus isolates.</title>
        <authorList>
            <person name="Hammerl J.A."/>
            <person name="Strauch E."/>
        </authorList>
    </citation>
    <scope>NUCLEOTIDE SEQUENCE</scope>
    <source>
        <strain evidence="5">17-VB00146</strain>
    </source>
</reference>
<dbReference type="InterPro" id="IPR020010">
    <property type="entry name" value="CHP03503"/>
</dbReference>
<evidence type="ECO:0000313" key="12">
    <source>
        <dbReference type="Proteomes" id="UP000726777"/>
    </source>
</evidence>
<feature type="signal peptide" evidence="3">
    <location>
        <begin position="1"/>
        <end position="19"/>
    </location>
</feature>
<gene>
    <name evidence="4" type="ORF">ACX05_05510</name>
    <name evidence="7" type="ORF">FVP01_13130</name>
    <name evidence="6" type="ORF">HKB21_27800</name>
    <name evidence="5" type="ORF">IB292_06495</name>
    <name evidence="8" type="ORF">O1Q84_12940</name>
</gene>
<dbReference type="RefSeq" id="WP_015297131.1">
    <property type="nucleotide sequence ID" value="NZ_CABMHD010000004.1"/>
</dbReference>
<organism evidence="5 12">
    <name type="scientific">Vibrio parahaemolyticus</name>
    <dbReference type="NCBI Taxonomy" id="670"/>
    <lineage>
        <taxon>Bacteria</taxon>
        <taxon>Pseudomonadati</taxon>
        <taxon>Pseudomonadota</taxon>
        <taxon>Gammaproteobacteria</taxon>
        <taxon>Vibrionales</taxon>
        <taxon>Vibrionaceae</taxon>
        <taxon>Vibrio</taxon>
    </lineage>
</organism>
<dbReference type="EMBL" id="LIRS01000030">
    <property type="protein sequence ID" value="KOY40521.1"/>
    <property type="molecule type" value="Genomic_DNA"/>
</dbReference>
<keyword evidence="1" id="KW-0175">Coiled coil</keyword>
<proteinExistence type="predicted"/>
<dbReference type="Proteomes" id="UP000321504">
    <property type="component" value="Unassembled WGS sequence"/>
</dbReference>
<dbReference type="NCBIfam" id="NF041940">
    <property type="entry name" value="choice_anch_X"/>
    <property type="match status" value="1"/>
</dbReference>
<feature type="transmembrane region" description="Helical" evidence="2">
    <location>
        <begin position="375"/>
        <end position="396"/>
    </location>
</feature>
<dbReference type="Proteomes" id="UP000726777">
    <property type="component" value="Unassembled WGS sequence"/>
</dbReference>
<evidence type="ECO:0000256" key="3">
    <source>
        <dbReference type="SAM" id="SignalP"/>
    </source>
</evidence>
<evidence type="ECO:0000313" key="5">
    <source>
        <dbReference type="EMBL" id="MCC3804691.1"/>
    </source>
</evidence>
<evidence type="ECO:0000313" key="9">
    <source>
        <dbReference type="Proteomes" id="UP000037697"/>
    </source>
</evidence>
<evidence type="ECO:0000313" key="4">
    <source>
        <dbReference type="EMBL" id="KOY40521.1"/>
    </source>
</evidence>
<evidence type="ECO:0000313" key="6">
    <source>
        <dbReference type="EMBL" id="NMU29415.1"/>
    </source>
</evidence>
<dbReference type="EMBL" id="JABCLD010002139">
    <property type="protein sequence ID" value="NMU29415.1"/>
    <property type="molecule type" value="Genomic_DNA"/>
</dbReference>
<name>A0A0L8D199_VIBPH</name>
<dbReference type="Proteomes" id="UP000037697">
    <property type="component" value="Unassembled WGS sequence"/>
</dbReference>
<evidence type="ECO:0000313" key="10">
    <source>
        <dbReference type="Proteomes" id="UP000321504"/>
    </source>
</evidence>
<reference evidence="8" key="5">
    <citation type="submission" date="2022-12" db="EMBL/GenBank/DDBJ databases">
        <title>Vibrio parahaemolyticus become highly virulent by producing novel Tc toxins.</title>
        <authorList>
            <person name="Yang F."/>
            <person name="You Y."/>
            <person name="Lai Q."/>
            <person name="Xu L."/>
            <person name="Li F."/>
        </authorList>
    </citation>
    <scope>NUCLEOTIDE SEQUENCE</scope>
    <source>
        <strain evidence="8">Vp-HL-202005</strain>
    </source>
</reference>
<dbReference type="EMBL" id="JACVHL010000005">
    <property type="protein sequence ID" value="MCC3804691.1"/>
    <property type="molecule type" value="Genomic_DNA"/>
</dbReference>
<reference evidence="6 11" key="3">
    <citation type="submission" date="2020-04" db="EMBL/GenBank/DDBJ databases">
        <title>Whole-genome sequencing of Vibrio spp. from China reveals different genetic environments of blaCTX-M-14 among diverse lineages.</title>
        <authorList>
            <person name="Zheng Z."/>
            <person name="Ye L."/>
            <person name="Chen S."/>
        </authorList>
    </citation>
    <scope>NUCLEOTIDE SEQUENCE [LARGE SCALE GENOMIC DNA]</scope>
    <source>
        <strain evidence="6 11">Vb0574</strain>
    </source>
</reference>
<dbReference type="Proteomes" id="UP000555836">
    <property type="component" value="Unassembled WGS sequence"/>
</dbReference>
<dbReference type="NCBIfam" id="TIGR03503">
    <property type="entry name" value="TIGR03503 family protein"/>
    <property type="match status" value="1"/>
</dbReference>